<dbReference type="GO" id="GO:0003824">
    <property type="term" value="F:catalytic activity"/>
    <property type="evidence" value="ECO:0007669"/>
    <property type="project" value="InterPro"/>
</dbReference>
<feature type="domain" description="Condensation" evidence="1">
    <location>
        <begin position="8"/>
        <end position="218"/>
    </location>
</feature>
<dbReference type="InterPro" id="IPR023213">
    <property type="entry name" value="CAT-like_dom_sf"/>
</dbReference>
<reference evidence="2 3" key="1">
    <citation type="submission" date="2020-01" db="EMBL/GenBank/DDBJ databases">
        <title>Insect and environment-associated Actinomycetes.</title>
        <authorList>
            <person name="Currrie C."/>
            <person name="Chevrette M."/>
            <person name="Carlson C."/>
            <person name="Stubbendieck R."/>
            <person name="Wendt-Pienkowski E."/>
        </authorList>
    </citation>
    <scope>NUCLEOTIDE SEQUENCE [LARGE SCALE GENOMIC DNA]</scope>
    <source>
        <strain evidence="2 3">SID7903</strain>
    </source>
</reference>
<dbReference type="GO" id="GO:0005737">
    <property type="term" value="C:cytoplasm"/>
    <property type="evidence" value="ECO:0007669"/>
    <property type="project" value="TreeGrafter"/>
</dbReference>
<dbReference type="InterPro" id="IPR001242">
    <property type="entry name" value="Condensation_dom"/>
</dbReference>
<dbReference type="Proteomes" id="UP000470951">
    <property type="component" value="Unassembled WGS sequence"/>
</dbReference>
<accession>A0A7K3R8H6</accession>
<dbReference type="GO" id="GO:0031177">
    <property type="term" value="F:phosphopantetheine binding"/>
    <property type="evidence" value="ECO:0007669"/>
    <property type="project" value="TreeGrafter"/>
</dbReference>
<dbReference type="PANTHER" id="PTHR45527:SF1">
    <property type="entry name" value="FATTY ACID SYNTHASE"/>
    <property type="match status" value="1"/>
</dbReference>
<evidence type="ECO:0000313" key="2">
    <source>
        <dbReference type="EMBL" id="NEB98425.1"/>
    </source>
</evidence>
<dbReference type="Gene3D" id="3.30.559.10">
    <property type="entry name" value="Chloramphenicol acetyltransferase-like domain"/>
    <property type="match status" value="1"/>
</dbReference>
<dbReference type="PANTHER" id="PTHR45527">
    <property type="entry name" value="NONRIBOSOMAL PEPTIDE SYNTHETASE"/>
    <property type="match status" value="1"/>
</dbReference>
<organism evidence="2 3">
    <name type="scientific">Streptomyces anulatus</name>
    <name type="common">Streptomyces chrysomallus</name>
    <dbReference type="NCBI Taxonomy" id="1892"/>
    <lineage>
        <taxon>Bacteria</taxon>
        <taxon>Bacillati</taxon>
        <taxon>Actinomycetota</taxon>
        <taxon>Actinomycetes</taxon>
        <taxon>Kitasatosporales</taxon>
        <taxon>Streptomycetaceae</taxon>
        <taxon>Streptomyces</taxon>
    </lineage>
</organism>
<dbReference type="AlphaFoldDB" id="A0A7K3R8H6"/>
<gene>
    <name evidence="2" type="ORF">G3I58_10605</name>
</gene>
<comment type="caution">
    <text evidence="2">The sequence shown here is derived from an EMBL/GenBank/DDBJ whole genome shotgun (WGS) entry which is preliminary data.</text>
</comment>
<dbReference type="Pfam" id="PF00668">
    <property type="entry name" value="Condensation"/>
    <property type="match status" value="1"/>
</dbReference>
<proteinExistence type="predicted"/>
<feature type="non-terminal residue" evidence="2">
    <location>
        <position position="230"/>
    </location>
</feature>
<dbReference type="EMBL" id="JAAGMS010000116">
    <property type="protein sequence ID" value="NEB98425.1"/>
    <property type="molecule type" value="Genomic_DNA"/>
</dbReference>
<sequence length="230" mass="25425">MSADHGLEDILPLAPLQEGLLFHADLSDTGGAPGTTDGLDVYTMRLVFRLDGDLDTTALRRATDTVLDRHPHLRAAFLQEGLDRPVQAIPRVAEVPWREIDLRDADPVRQRSEERRILDEERGHRFDLTRPPLLRLTLLRHGDQDHTLVLTAHHILLDGWSVPLLGKELFTAYAQHTKAPAAPALPAVRPYRDFLAWLAAQDRPAATTAWREALAPLTAPTLLAPAAAGA</sequence>
<dbReference type="GO" id="GO:0043041">
    <property type="term" value="P:amino acid activation for nonribosomal peptide biosynthetic process"/>
    <property type="evidence" value="ECO:0007669"/>
    <property type="project" value="TreeGrafter"/>
</dbReference>
<protein>
    <submittedName>
        <fullName evidence="2">Non-ribosomal peptide synthetase</fullName>
    </submittedName>
</protein>
<name>A0A7K3R8H6_STRAQ</name>
<dbReference type="GO" id="GO:0044550">
    <property type="term" value="P:secondary metabolite biosynthetic process"/>
    <property type="evidence" value="ECO:0007669"/>
    <property type="project" value="TreeGrafter"/>
</dbReference>
<dbReference type="GO" id="GO:0008610">
    <property type="term" value="P:lipid biosynthetic process"/>
    <property type="evidence" value="ECO:0007669"/>
    <property type="project" value="UniProtKB-ARBA"/>
</dbReference>
<dbReference type="RefSeq" id="WP_338137786.1">
    <property type="nucleotide sequence ID" value="NZ_JAAGMS010000116.1"/>
</dbReference>
<dbReference type="SUPFAM" id="SSF52777">
    <property type="entry name" value="CoA-dependent acyltransferases"/>
    <property type="match status" value="1"/>
</dbReference>
<evidence type="ECO:0000259" key="1">
    <source>
        <dbReference type="Pfam" id="PF00668"/>
    </source>
</evidence>
<evidence type="ECO:0000313" key="3">
    <source>
        <dbReference type="Proteomes" id="UP000470951"/>
    </source>
</evidence>
<dbReference type="Gene3D" id="3.30.559.30">
    <property type="entry name" value="Nonribosomal peptide synthetase, condensation domain"/>
    <property type="match status" value="1"/>
</dbReference>